<organism evidence="1 2">
    <name type="scientific">Bacteroides clarus</name>
    <dbReference type="NCBI Taxonomy" id="626929"/>
    <lineage>
        <taxon>Bacteria</taxon>
        <taxon>Pseudomonadati</taxon>
        <taxon>Bacteroidota</taxon>
        <taxon>Bacteroidia</taxon>
        <taxon>Bacteroidales</taxon>
        <taxon>Bacteroidaceae</taxon>
        <taxon>Bacteroides</taxon>
    </lineage>
</organism>
<gene>
    <name evidence="1" type="ORF">B5F24_04980</name>
</gene>
<dbReference type="Proteomes" id="UP000196587">
    <property type="component" value="Unassembled WGS sequence"/>
</dbReference>
<evidence type="ECO:0000313" key="2">
    <source>
        <dbReference type="Proteomes" id="UP000196587"/>
    </source>
</evidence>
<dbReference type="AlphaFoldDB" id="A0A1Y4JS42"/>
<reference evidence="2" key="1">
    <citation type="submission" date="2017-04" db="EMBL/GenBank/DDBJ databases">
        <title>Function of individual gut microbiota members based on whole genome sequencing of pure cultures obtained from chicken caecum.</title>
        <authorList>
            <person name="Medvecky M."/>
            <person name="Cejkova D."/>
            <person name="Polansky O."/>
            <person name="Karasova D."/>
            <person name="Kubasova T."/>
            <person name="Cizek A."/>
            <person name="Rychlik I."/>
        </authorList>
    </citation>
    <scope>NUCLEOTIDE SEQUENCE [LARGE SCALE GENOMIC DNA]</scope>
    <source>
        <strain evidence="2">An189</strain>
    </source>
</reference>
<dbReference type="RefSeq" id="WP_087412294.1">
    <property type="nucleotide sequence ID" value="NZ_NFKE01000003.1"/>
</dbReference>
<proteinExistence type="predicted"/>
<dbReference type="EMBL" id="NFKE01000003">
    <property type="protein sequence ID" value="OUP35328.1"/>
    <property type="molecule type" value="Genomic_DNA"/>
</dbReference>
<protein>
    <submittedName>
        <fullName evidence="1">Uncharacterized protein</fullName>
    </submittedName>
</protein>
<name>A0A1Y4JS42_9BACE</name>
<sequence>MKKIRKSGLEKVINRHKAECSKIQPIVNTMLETGFCFTTDELKDLASVCSKLYKQAENMAKEESARSKVKFRSNADYTETLEYLNGAVSQNADALRKALLYHTLNPLEIEAYEVTDGVVQVSSRWIEEKDAEYTILPTENREQAQQLVNNVRQAIDELNAFVSHNRFFGKGISTSLDSRRCLCWLDGDGNFHEEKESYEFI</sequence>
<evidence type="ECO:0000313" key="1">
    <source>
        <dbReference type="EMBL" id="OUP35328.1"/>
    </source>
</evidence>
<comment type="caution">
    <text evidence="1">The sequence shown here is derived from an EMBL/GenBank/DDBJ whole genome shotgun (WGS) entry which is preliminary data.</text>
</comment>
<accession>A0A1Y4JS42</accession>